<dbReference type="RefSeq" id="XP_022252149.1">
    <property type="nucleotide sequence ID" value="XM_022396441.1"/>
</dbReference>
<dbReference type="InterPro" id="IPR036412">
    <property type="entry name" value="HAD-like_sf"/>
</dbReference>
<evidence type="ECO:0000256" key="1">
    <source>
        <dbReference type="ARBA" id="ARBA00009589"/>
    </source>
</evidence>
<evidence type="ECO:0000256" key="4">
    <source>
        <dbReference type="ARBA" id="ARBA00022842"/>
    </source>
</evidence>
<evidence type="ECO:0000256" key="2">
    <source>
        <dbReference type="ARBA" id="ARBA00022723"/>
    </source>
</evidence>
<dbReference type="PANTHER" id="PTHR12103">
    <property type="entry name" value="5'-NUCLEOTIDASE DOMAIN-CONTAINING"/>
    <property type="match status" value="1"/>
</dbReference>
<keyword evidence="6" id="KW-1185">Reference proteome</keyword>
<name>A0ABM1T8E3_LIMPO</name>
<protein>
    <submittedName>
        <fullName evidence="7">Cytosolic purine 5'-nucleotidase-like</fullName>
    </submittedName>
</protein>
<dbReference type="Gene3D" id="3.40.50.1000">
    <property type="entry name" value="HAD superfamily/HAD-like"/>
    <property type="match status" value="2"/>
</dbReference>
<gene>
    <name evidence="7" type="primary">LOC106468134</name>
</gene>
<keyword evidence="4" id="KW-0460">Magnesium</keyword>
<dbReference type="Proteomes" id="UP000694941">
    <property type="component" value="Unplaced"/>
</dbReference>
<dbReference type="SUPFAM" id="SSF56784">
    <property type="entry name" value="HAD-like"/>
    <property type="match status" value="1"/>
</dbReference>
<dbReference type="CDD" id="cd07522">
    <property type="entry name" value="HAD_cN-II"/>
    <property type="match status" value="1"/>
</dbReference>
<keyword evidence="2" id="KW-0479">Metal-binding</keyword>
<proteinExistence type="inferred from homology"/>
<reference evidence="7" key="1">
    <citation type="submission" date="2025-08" db="UniProtKB">
        <authorList>
            <consortium name="RefSeq"/>
        </authorList>
    </citation>
    <scope>IDENTIFICATION</scope>
    <source>
        <tissue evidence="7">Muscle</tissue>
    </source>
</reference>
<keyword evidence="3" id="KW-0378">Hydrolase</keyword>
<evidence type="ECO:0000313" key="6">
    <source>
        <dbReference type="Proteomes" id="UP000694941"/>
    </source>
</evidence>
<organism evidence="6 7">
    <name type="scientific">Limulus polyphemus</name>
    <name type="common">Atlantic horseshoe crab</name>
    <dbReference type="NCBI Taxonomy" id="6850"/>
    <lineage>
        <taxon>Eukaryota</taxon>
        <taxon>Metazoa</taxon>
        <taxon>Ecdysozoa</taxon>
        <taxon>Arthropoda</taxon>
        <taxon>Chelicerata</taxon>
        <taxon>Merostomata</taxon>
        <taxon>Xiphosura</taxon>
        <taxon>Limulidae</taxon>
        <taxon>Limulus</taxon>
    </lineage>
</organism>
<comment type="similarity">
    <text evidence="1">Belongs to the 5'(3')-deoxyribonucleotidase family.</text>
</comment>
<accession>A0ABM1T8E3</accession>
<dbReference type="InterPro" id="IPR023214">
    <property type="entry name" value="HAD_sf"/>
</dbReference>
<dbReference type="PANTHER" id="PTHR12103:SF15">
    <property type="entry name" value="CYTOSOLIC PURINE 5'-NUCLEOTIDASE"/>
    <property type="match status" value="1"/>
</dbReference>
<dbReference type="NCBIfam" id="TIGR02244">
    <property type="entry name" value="HAD-IG-Ncltidse"/>
    <property type="match status" value="1"/>
</dbReference>
<sequence>MDPTDNNAAHNGHSEESGNSKISPNIPVKKFYREPYHRVFVNRSLSLEKIKFFGFDMDYTLAEYVSPGYEALGFKLVVDRLVSIGYPPEIQDFEYDPSFPIRGLWFDTLYGNLLKVDAYGNILVCVHGFKFLKTAELFNLYPNKFLMLDESRVFILNTLFNLPEAYLLACAVDFFSNASGYTSTKAGVRKGNLYMSYKSIFQDVRNGFDWLHSIGNLKNETVANLEKYVKKDENLPVMFDRMRENGKKVFLLTNSAYSYTEEIMTYLFDFPSCNGRDWKSYFDYILVDAKKPLFFSEGTVLRQVDSKTGDLRIGTHMGPLQPGQVYSGGSCEVFTELIGAKGKDVLYVGDHIFGDILKSKKMRGWRTFLIVPELQRELYVWIKERKLFDKLQELDIMLGETYRYLDSSAKRKPELGKKRYKMRETSHNIDMSYGILGSTFRSGSRQTFFASQICRFADVYGVSFFNLMHYPFCYIFRAPPMLMPHESTVEHDPGAVQHFENQINGEFYEAEIKDSALVNKSDGNHVICRTSREDDHLGYHPSRLEDESSGRRRARADSLVPHLYAETPSKITHHHDIDDEDESSDKSSTEQ</sequence>
<feature type="region of interest" description="Disordered" evidence="5">
    <location>
        <begin position="1"/>
        <end position="22"/>
    </location>
</feature>
<dbReference type="Pfam" id="PF05761">
    <property type="entry name" value="5_nucleotid"/>
    <property type="match status" value="1"/>
</dbReference>
<dbReference type="GeneID" id="106468134"/>
<feature type="region of interest" description="Disordered" evidence="5">
    <location>
        <begin position="562"/>
        <end position="591"/>
    </location>
</feature>
<evidence type="ECO:0000256" key="5">
    <source>
        <dbReference type="SAM" id="MobiDB-lite"/>
    </source>
</evidence>
<evidence type="ECO:0000313" key="7">
    <source>
        <dbReference type="RefSeq" id="XP_022252149.1"/>
    </source>
</evidence>
<evidence type="ECO:0000256" key="3">
    <source>
        <dbReference type="ARBA" id="ARBA00022801"/>
    </source>
</evidence>
<dbReference type="InterPro" id="IPR008380">
    <property type="entry name" value="HAD-SF_hydro_IG_5-nucl"/>
</dbReference>